<reference evidence="1" key="1">
    <citation type="submission" date="2016-08" db="EMBL/GenBank/DDBJ databases">
        <authorList>
            <person name="Ngugi D.K."/>
            <person name="Miyake S."/>
            <person name="Stingl U."/>
        </authorList>
    </citation>
    <scope>NUCLEOTIDE SEQUENCE</scope>
    <source>
        <strain evidence="1">SCG-B11WGA-EpuloA1</strain>
    </source>
</reference>
<evidence type="ECO:0000313" key="1">
    <source>
        <dbReference type="EMBL" id="ONI41558.1"/>
    </source>
</evidence>
<name>A0ACC8XEB5_9FIRM</name>
<comment type="caution">
    <text evidence="1">The sequence shown here is derived from an EMBL/GenBank/DDBJ whole genome shotgun (WGS) entry which is preliminary data.</text>
</comment>
<accession>A0ACC8XEB5</accession>
<gene>
    <name evidence="1" type="ORF">AN396_00560</name>
</gene>
<sequence>MNILILNGSPKGKNSVTLQTALYLSKRFPKHNFDILNVAQQIKQIERNFNEAKEKLEKAELIIFVYPIYTYLVPYQLQRFIEVMKENEVNLVGKFATQITTSKHFYDFTAHKYIEQNCFDCGLNYIKGLSADMDDLQTTAGRYQADCFFEKVMFDMSHKIYKAHNISFQENILVRKQIYKPTLFSREKRQDKDVVLVTNVAPDDINLKNMIQEVKSISLYPIREINIREYPFIGGCIGCMNCTITEKCIYKDNFDEFLRAQIQSADAILYAFTIENHYTHSSFKCYEDRQFCNGHRTVTQGKITGYIISGNYSEEHNIQTLVEARSEVAGMYLCGVASDENNTKKSIIDFVNSLTYSLKHNMQSPRNFYGVGGNKIFRDLVFQMQGIMQADHKFYKQTGAYDFPHKKLGLLLGMKALGIIMKNDKVQKQMSSKMSEYILEPYTKILEQTKQK</sequence>
<dbReference type="EMBL" id="LJDB01000033">
    <property type="protein sequence ID" value="ONI41558.1"/>
    <property type="molecule type" value="Genomic_DNA"/>
</dbReference>
<keyword evidence="2" id="KW-1185">Reference proteome</keyword>
<organism evidence="1 2">
    <name type="scientific">Candidatus Epulonipiscium fishelsonii</name>
    <dbReference type="NCBI Taxonomy" id="77094"/>
    <lineage>
        <taxon>Bacteria</taxon>
        <taxon>Bacillati</taxon>
        <taxon>Bacillota</taxon>
        <taxon>Clostridia</taxon>
        <taxon>Lachnospirales</taxon>
        <taxon>Lachnospiraceae</taxon>
        <taxon>Candidatus Epulonipiscium</taxon>
    </lineage>
</organism>
<evidence type="ECO:0000313" key="2">
    <source>
        <dbReference type="Proteomes" id="UP000188605"/>
    </source>
</evidence>
<protein>
    <submittedName>
        <fullName evidence="1">Iron-sulfur protein</fullName>
    </submittedName>
</protein>
<dbReference type="Proteomes" id="UP000188605">
    <property type="component" value="Unassembled WGS sequence"/>
</dbReference>
<proteinExistence type="predicted"/>